<proteinExistence type="inferred from homology"/>
<dbReference type="GeneID" id="56587806"/>
<keyword evidence="2 5" id="KW-0132">Cell division</keyword>
<dbReference type="STRING" id="123899.SAMEA3906487_00788"/>
<accession>A0A157SB00</accession>
<dbReference type="EMBL" id="LT546645">
    <property type="protein sequence ID" value="SAI67544.1"/>
    <property type="molecule type" value="Genomic_DNA"/>
</dbReference>
<dbReference type="Gene3D" id="2.60.440.10">
    <property type="entry name" value="YacF-like domains"/>
    <property type="match status" value="1"/>
</dbReference>
<evidence type="ECO:0000256" key="4">
    <source>
        <dbReference type="ARBA" id="ARBA00023306"/>
    </source>
</evidence>
<dbReference type="GO" id="GO:0005737">
    <property type="term" value="C:cytoplasm"/>
    <property type="evidence" value="ECO:0007669"/>
    <property type="project" value="UniProtKB-SubCell"/>
</dbReference>
<dbReference type="InterPro" id="IPR036268">
    <property type="entry name" value="ZapD_sf"/>
</dbReference>
<dbReference type="Pfam" id="PF07072">
    <property type="entry name" value="ZapD"/>
    <property type="match status" value="1"/>
</dbReference>
<comment type="similarity">
    <text evidence="5">Belongs to the ZapD family.</text>
</comment>
<keyword evidence="1 5" id="KW-0963">Cytoplasm</keyword>
<evidence type="ECO:0000313" key="7">
    <source>
        <dbReference type="Proteomes" id="UP000076825"/>
    </source>
</evidence>
<dbReference type="SUPFAM" id="SSF160950">
    <property type="entry name" value="YacF-like"/>
    <property type="match status" value="1"/>
</dbReference>
<comment type="function">
    <text evidence="5">Cell division factor that enhances FtsZ-ring assembly. Directly interacts with FtsZ and promotes bundling of FtsZ protofilaments, with a reduction in FtsZ GTPase activity.</text>
</comment>
<sequence length="250" mass="28364">MTLYEYPFNERIRAYLRLEYLFDRLVFFSGAGDHRLHQVAMTTLFDILDICERTDMKGAVLQDLERQRLALGGLRDHPGVAQDALESMLQELERVFAALSVVGKTGQVLRENEWLGSLRGRFSVPGGATQMDMPSYHAWQNRPEAQRLADLRSWIQPFQALQDGLTLVLRLLRGAGHRTEALAEAGAYQQMLGGKVYQLLRVWVDPEPGCFPEISANKYMVWIRFSAQSGELKPQQICRNVGFEMALCAA</sequence>
<dbReference type="GO" id="GO:0043093">
    <property type="term" value="P:FtsZ-dependent cytokinesis"/>
    <property type="evidence" value="ECO:0007669"/>
    <property type="project" value="UniProtKB-UniRule"/>
</dbReference>
<dbReference type="AlphaFoldDB" id="A0A157SB00"/>
<dbReference type="PATRIC" id="fig|123899.6.peg.762"/>
<comment type="subunit">
    <text evidence="5">Interacts with FtsZ.</text>
</comment>
<evidence type="ECO:0000256" key="5">
    <source>
        <dbReference type="HAMAP-Rule" id="MF_01092"/>
    </source>
</evidence>
<dbReference type="NCBIfam" id="NF003656">
    <property type="entry name" value="PRK05287.1-4"/>
    <property type="match status" value="1"/>
</dbReference>
<dbReference type="HAMAP" id="MF_01092">
    <property type="entry name" value="ZapD"/>
    <property type="match status" value="1"/>
</dbReference>
<evidence type="ECO:0000256" key="2">
    <source>
        <dbReference type="ARBA" id="ARBA00022618"/>
    </source>
</evidence>
<dbReference type="PANTHER" id="PTHR39455:SF1">
    <property type="entry name" value="CELL DIVISION PROTEIN ZAPD"/>
    <property type="match status" value="1"/>
</dbReference>
<dbReference type="GO" id="GO:0032153">
    <property type="term" value="C:cell division site"/>
    <property type="evidence" value="ECO:0007669"/>
    <property type="project" value="TreeGrafter"/>
</dbReference>
<dbReference type="eggNOG" id="COG4582">
    <property type="taxonomic scope" value="Bacteria"/>
</dbReference>
<keyword evidence="7" id="KW-1185">Reference proteome</keyword>
<keyword evidence="4 5" id="KW-0131">Cell cycle</keyword>
<dbReference type="InterPro" id="IPR027462">
    <property type="entry name" value="ZapD_C"/>
</dbReference>
<reference evidence="6 7" key="1">
    <citation type="submission" date="2016-04" db="EMBL/GenBank/DDBJ databases">
        <authorList>
            <consortium name="Pathogen Informatics"/>
        </authorList>
    </citation>
    <scope>NUCLEOTIDE SEQUENCE [LARGE SCALE GENOMIC DNA]</scope>
    <source>
        <strain evidence="6 7">H044680328</strain>
    </source>
</reference>
<dbReference type="RefSeq" id="WP_025515431.1">
    <property type="nucleotide sequence ID" value="NZ_CP016340.1"/>
</dbReference>
<dbReference type="OrthoDB" id="5294622at2"/>
<keyword evidence="3 5" id="KW-0717">Septation</keyword>
<evidence type="ECO:0000256" key="1">
    <source>
        <dbReference type="ARBA" id="ARBA00022490"/>
    </source>
</evidence>
<name>A0A157SB00_9BORD</name>
<organism evidence="6 7">
    <name type="scientific">Bordetella trematum</name>
    <dbReference type="NCBI Taxonomy" id="123899"/>
    <lineage>
        <taxon>Bacteria</taxon>
        <taxon>Pseudomonadati</taxon>
        <taxon>Pseudomonadota</taxon>
        <taxon>Betaproteobacteria</taxon>
        <taxon>Burkholderiales</taxon>
        <taxon>Alcaligenaceae</taxon>
        <taxon>Bordetella</taxon>
    </lineage>
</organism>
<gene>
    <name evidence="5" type="primary">zapD</name>
    <name evidence="6" type="ORF">SAMEA3906487_00788</name>
</gene>
<dbReference type="Proteomes" id="UP000076825">
    <property type="component" value="Chromosome 1"/>
</dbReference>
<dbReference type="KEGG" id="btrm:SAMEA390648700788"/>
<dbReference type="PANTHER" id="PTHR39455">
    <property type="entry name" value="CELL DIVISION PROTEIN ZAPD"/>
    <property type="match status" value="1"/>
</dbReference>
<evidence type="ECO:0000256" key="3">
    <source>
        <dbReference type="ARBA" id="ARBA00023210"/>
    </source>
</evidence>
<protein>
    <recommendedName>
        <fullName evidence="5">Cell division protein ZapD</fullName>
    </recommendedName>
    <alternativeName>
        <fullName evidence="5">Z ring-associated protein D</fullName>
    </alternativeName>
</protein>
<comment type="subcellular location">
    <subcellularLocation>
        <location evidence="5">Cytoplasm</location>
    </subcellularLocation>
    <text evidence="5">Localizes to mid-cell in an FtsZ-dependent manner.</text>
</comment>
<evidence type="ECO:0000313" key="6">
    <source>
        <dbReference type="EMBL" id="SAI67544.1"/>
    </source>
</evidence>
<dbReference type="InterPro" id="IPR009777">
    <property type="entry name" value="ZapD"/>
</dbReference>
<dbReference type="GO" id="GO:0000917">
    <property type="term" value="P:division septum assembly"/>
    <property type="evidence" value="ECO:0007669"/>
    <property type="project" value="UniProtKB-KW"/>
</dbReference>
<dbReference type="Gene3D" id="1.10.3900.10">
    <property type="entry name" value="YacF-like"/>
    <property type="match status" value="1"/>
</dbReference>